<reference evidence="6" key="1">
    <citation type="submission" date="2016-10" db="EMBL/GenBank/DDBJ databases">
        <authorList>
            <person name="Varghese N."/>
            <person name="Submissions S."/>
        </authorList>
    </citation>
    <scope>NUCLEOTIDE SEQUENCE [LARGE SCALE GENOMIC DNA]</scope>
    <source>
        <strain evidence="6">DSM 123</strain>
    </source>
</reference>
<dbReference type="EMBL" id="FODT01000004">
    <property type="protein sequence ID" value="SEO71482.1"/>
    <property type="molecule type" value="Genomic_DNA"/>
</dbReference>
<evidence type="ECO:0000256" key="2">
    <source>
        <dbReference type="ARBA" id="ARBA00022729"/>
    </source>
</evidence>
<dbReference type="InterPro" id="IPR028082">
    <property type="entry name" value="Peripla_BP_I"/>
</dbReference>
<dbReference type="PANTHER" id="PTHR47235:SF1">
    <property type="entry name" value="BLR6548 PROTEIN"/>
    <property type="match status" value="1"/>
</dbReference>
<evidence type="ECO:0000259" key="4">
    <source>
        <dbReference type="Pfam" id="PF13458"/>
    </source>
</evidence>
<dbReference type="OrthoDB" id="9770729at2"/>
<dbReference type="CDD" id="cd06343">
    <property type="entry name" value="PBP1_ABC_ligand_binding-like"/>
    <property type="match status" value="1"/>
</dbReference>
<dbReference type="SUPFAM" id="SSF53822">
    <property type="entry name" value="Periplasmic binding protein-like I"/>
    <property type="match status" value="1"/>
</dbReference>
<sequence>MSALSRSIATLATAALLSAAGGQAIAQKKYGPGASDTEVKIGNIVPYSGPASAYGSVGRAQEAYFKMINDKGGINGRKIVYISYDDAYSPPKSVEQTRKLVESDEVLFMFSPLGTPSNTAIQKYLNVKKVPHLFLASGATKWNDPKHFPWTMGWLPSYQSEGRIYAKYLLKEKPGAKIAVLYQGDDFGKDYLKGLRDGLGDKASSIVVEDSYELTEPTVDSHIVKIKAAAPDVLVIFATPKFAAQTIKKVAELAWKPMMIVPNVSASTGSVMKPAGFENAQGIVSASYAKDATDKQWENDPGMKEYYDFLAKHAPQASRADSSFTTGYNIAETVAILIKQCGDDLTRENVMKQAANLKDIQLGGLLPGIKLNTSATDFSPIEQLQLMRFEGENWKLFGDVIEGEVAAPTGG</sequence>
<evidence type="ECO:0000313" key="6">
    <source>
        <dbReference type="Proteomes" id="UP000199615"/>
    </source>
</evidence>
<protein>
    <submittedName>
        <fullName evidence="5">Amino acid/amide ABC transporter substrate-binding protein, HAAT family</fullName>
    </submittedName>
</protein>
<name>A0A1H8RYP2_9BRAD</name>
<keyword evidence="2 3" id="KW-0732">Signal</keyword>
<evidence type="ECO:0000256" key="1">
    <source>
        <dbReference type="ARBA" id="ARBA00010062"/>
    </source>
</evidence>
<feature type="chain" id="PRO_5011537083" evidence="3">
    <location>
        <begin position="27"/>
        <end position="411"/>
    </location>
</feature>
<dbReference type="Proteomes" id="UP000199615">
    <property type="component" value="Unassembled WGS sequence"/>
</dbReference>
<feature type="signal peptide" evidence="3">
    <location>
        <begin position="1"/>
        <end position="26"/>
    </location>
</feature>
<keyword evidence="6" id="KW-1185">Reference proteome</keyword>
<accession>A0A1H8RYP2</accession>
<feature type="domain" description="Leucine-binding protein" evidence="4">
    <location>
        <begin position="38"/>
        <end position="390"/>
    </location>
</feature>
<dbReference type="Pfam" id="PF13458">
    <property type="entry name" value="Peripla_BP_6"/>
    <property type="match status" value="1"/>
</dbReference>
<dbReference type="PANTHER" id="PTHR47235">
    <property type="entry name" value="BLR6548 PROTEIN"/>
    <property type="match status" value="1"/>
</dbReference>
<dbReference type="RefSeq" id="WP_011502317.1">
    <property type="nucleotide sequence ID" value="NZ_FODT01000004.1"/>
</dbReference>
<comment type="similarity">
    <text evidence="1">Belongs to the leucine-binding protein family.</text>
</comment>
<evidence type="ECO:0000313" key="5">
    <source>
        <dbReference type="EMBL" id="SEO71482.1"/>
    </source>
</evidence>
<evidence type="ECO:0000256" key="3">
    <source>
        <dbReference type="SAM" id="SignalP"/>
    </source>
</evidence>
<organism evidence="5 6">
    <name type="scientific">Rhodopseudomonas pseudopalustris</name>
    <dbReference type="NCBI Taxonomy" id="1513892"/>
    <lineage>
        <taxon>Bacteria</taxon>
        <taxon>Pseudomonadati</taxon>
        <taxon>Pseudomonadota</taxon>
        <taxon>Alphaproteobacteria</taxon>
        <taxon>Hyphomicrobiales</taxon>
        <taxon>Nitrobacteraceae</taxon>
        <taxon>Rhodopseudomonas</taxon>
    </lineage>
</organism>
<dbReference type="AlphaFoldDB" id="A0A1H8RYP2"/>
<dbReference type="InterPro" id="IPR028081">
    <property type="entry name" value="Leu-bd"/>
</dbReference>
<gene>
    <name evidence="5" type="ORF">SAMN05444123_104174</name>
</gene>
<dbReference type="Gene3D" id="3.40.50.2300">
    <property type="match status" value="2"/>
</dbReference>
<proteinExistence type="inferred from homology"/>